<dbReference type="CDD" id="cd03268">
    <property type="entry name" value="ABC_BcrA_bacitracin_resist"/>
    <property type="match status" value="1"/>
</dbReference>
<name>A0A2S1SXB7_9ACTN</name>
<proteinExistence type="inferred from homology"/>
<dbReference type="EMBL" id="CP029188">
    <property type="protein sequence ID" value="AWI31006.1"/>
    <property type="molecule type" value="Genomic_DNA"/>
</dbReference>
<dbReference type="Proteomes" id="UP000244900">
    <property type="component" value="Chromosome"/>
</dbReference>
<dbReference type="Gene3D" id="3.40.50.300">
    <property type="entry name" value="P-loop containing nucleotide triphosphate hydrolases"/>
    <property type="match status" value="1"/>
</dbReference>
<protein>
    <submittedName>
        <fullName evidence="7">ABC transporter ATP-binding protein</fullName>
    </submittedName>
</protein>
<dbReference type="InterPro" id="IPR003439">
    <property type="entry name" value="ABC_transporter-like_ATP-bd"/>
</dbReference>
<dbReference type="OrthoDB" id="9804819at2"/>
<reference evidence="7 8" key="1">
    <citation type="submission" date="2018-05" db="EMBL/GenBank/DDBJ databases">
        <title>Complete genome sequence of sponge-derived Streptomyces sp. HNM0039.</title>
        <authorList>
            <person name="Huang X."/>
            <person name="Zhou S."/>
        </authorList>
    </citation>
    <scope>NUCLEOTIDE SEQUENCE [LARGE SCALE GENOMIC DNA]</scope>
    <source>
        <strain evidence="7 8">HNM0039</strain>
    </source>
</reference>
<dbReference type="GO" id="GO:0005524">
    <property type="term" value="F:ATP binding"/>
    <property type="evidence" value="ECO:0007669"/>
    <property type="project" value="UniProtKB-KW"/>
</dbReference>
<dbReference type="PROSITE" id="PS50893">
    <property type="entry name" value="ABC_TRANSPORTER_2"/>
    <property type="match status" value="1"/>
</dbReference>
<evidence type="ECO:0000313" key="7">
    <source>
        <dbReference type="EMBL" id="AWI31006.1"/>
    </source>
</evidence>
<feature type="region of interest" description="Disordered" evidence="5">
    <location>
        <begin position="331"/>
        <end position="402"/>
    </location>
</feature>
<dbReference type="AlphaFoldDB" id="A0A2S1SXB7"/>
<comment type="similarity">
    <text evidence="1">Belongs to the ABC transporter superfamily.</text>
</comment>
<dbReference type="KEGG" id="stir:DDW44_21145"/>
<dbReference type="InterPro" id="IPR027417">
    <property type="entry name" value="P-loop_NTPase"/>
</dbReference>
<organism evidence="7 8">
    <name type="scientific">Streptomyces tirandamycinicus</name>
    <dbReference type="NCBI Taxonomy" id="2174846"/>
    <lineage>
        <taxon>Bacteria</taxon>
        <taxon>Bacillati</taxon>
        <taxon>Actinomycetota</taxon>
        <taxon>Actinomycetes</taxon>
        <taxon>Kitasatosporales</taxon>
        <taxon>Streptomycetaceae</taxon>
        <taxon>Streptomyces</taxon>
    </lineage>
</organism>
<dbReference type="InterPro" id="IPR003593">
    <property type="entry name" value="AAA+_ATPase"/>
</dbReference>
<evidence type="ECO:0000313" key="8">
    <source>
        <dbReference type="Proteomes" id="UP000244900"/>
    </source>
</evidence>
<keyword evidence="2" id="KW-0813">Transport</keyword>
<dbReference type="PANTHER" id="PTHR43335">
    <property type="entry name" value="ABC TRANSPORTER, ATP-BINDING PROTEIN"/>
    <property type="match status" value="1"/>
</dbReference>
<feature type="domain" description="ABC transporter" evidence="6">
    <location>
        <begin position="2"/>
        <end position="227"/>
    </location>
</feature>
<dbReference type="Pfam" id="PF00005">
    <property type="entry name" value="ABC_tran"/>
    <property type="match status" value="1"/>
</dbReference>
<sequence>MIEAVGLTKRYGAKTAVYNLSFQVRPGAVTGFLGPNGSGKSTTMRMILGLDQPTSGHVTIGGHPFRKLPNAPRQVGALLDAKAVHGGRSARSHLLSLAQLSGIPARRVDEVLGVVGLQDVAKRRSKGFSLGMGQRLGIAAALLGDPQVLLFDEPVNGLDPEGILWVRNLMKQLASEGRTVFVSSHLMSEMALTADHLIVIGRGQLLADMSVKDFIAHNSAGFARVRTPQTEPQQREKLSVVLTEAGGQVMPEPDGALRVTGLALPAISDLAHDADVRLWELSPHQASLEEAYMRMTQAAVDYRSTEDRKAGLMQPPPTEYDPSALLVPEVPQQGWYAPPPPGHNPYTAAPPATVAPGHNPYATTPPAAAPAAPPAAPPADAAPPAPAAAPADLTKSSTEDAR</sequence>
<evidence type="ECO:0000259" key="6">
    <source>
        <dbReference type="PROSITE" id="PS50893"/>
    </source>
</evidence>
<keyword evidence="4 7" id="KW-0067">ATP-binding</keyword>
<evidence type="ECO:0000256" key="3">
    <source>
        <dbReference type="ARBA" id="ARBA00022741"/>
    </source>
</evidence>
<dbReference type="SUPFAM" id="SSF52540">
    <property type="entry name" value="P-loop containing nucleoside triphosphate hydrolases"/>
    <property type="match status" value="1"/>
</dbReference>
<accession>A0A2S1SXB7</accession>
<evidence type="ECO:0000256" key="1">
    <source>
        <dbReference type="ARBA" id="ARBA00005417"/>
    </source>
</evidence>
<keyword evidence="3" id="KW-0547">Nucleotide-binding</keyword>
<feature type="compositionally biased region" description="Pro residues" evidence="5">
    <location>
        <begin position="367"/>
        <end position="387"/>
    </location>
</feature>
<gene>
    <name evidence="7" type="ORF">DDW44_21145</name>
</gene>
<dbReference type="SMART" id="SM00382">
    <property type="entry name" value="AAA"/>
    <property type="match status" value="1"/>
</dbReference>
<dbReference type="PANTHER" id="PTHR43335:SF4">
    <property type="entry name" value="ABC TRANSPORTER, ATP-BINDING PROTEIN"/>
    <property type="match status" value="1"/>
</dbReference>
<dbReference type="RefSeq" id="WP_108907377.1">
    <property type="nucleotide sequence ID" value="NZ_CP029188.1"/>
</dbReference>
<keyword evidence="8" id="KW-1185">Reference proteome</keyword>
<dbReference type="GO" id="GO:0016887">
    <property type="term" value="F:ATP hydrolysis activity"/>
    <property type="evidence" value="ECO:0007669"/>
    <property type="project" value="InterPro"/>
</dbReference>
<evidence type="ECO:0000256" key="4">
    <source>
        <dbReference type="ARBA" id="ARBA00022840"/>
    </source>
</evidence>
<feature type="compositionally biased region" description="Low complexity" evidence="5">
    <location>
        <begin position="345"/>
        <end position="366"/>
    </location>
</feature>
<evidence type="ECO:0000256" key="2">
    <source>
        <dbReference type="ARBA" id="ARBA00022448"/>
    </source>
</evidence>
<evidence type="ECO:0000256" key="5">
    <source>
        <dbReference type="SAM" id="MobiDB-lite"/>
    </source>
</evidence>